<dbReference type="EMBL" id="DF968179">
    <property type="protein sequence ID" value="GAP39418.1"/>
    <property type="molecule type" value="Genomic_DNA"/>
</dbReference>
<dbReference type="PANTHER" id="PTHR46638:SF1">
    <property type="entry name" value="CORRINOID ADENOSYLTRANSFERASE"/>
    <property type="match status" value="1"/>
</dbReference>
<keyword evidence="1" id="KW-0808">Transferase</keyword>
<dbReference type="GO" id="GO:0008817">
    <property type="term" value="F:corrinoid adenosyltransferase activity"/>
    <property type="evidence" value="ECO:0007669"/>
    <property type="project" value="InterPro"/>
</dbReference>
<gene>
    <name evidence="1" type="ORF">ATC1_11351</name>
</gene>
<dbReference type="SUPFAM" id="SSF52540">
    <property type="entry name" value="P-loop containing nucleoside triphosphate hydrolases"/>
    <property type="match status" value="1"/>
</dbReference>
<dbReference type="OrthoDB" id="9810309at2"/>
<sequence length="182" mass="20357">MNSEISNQQQPKGLIIVNTGDGKGKTTAALGVVFRSWGYGLRICMIQFIKSSVFETGEFKAARQLNIEWHRCGDGFVFHQEDQDEAAALALDGWKLAQQKILSAAYDLIVLDEFTYPLIFGWLDPQEVADWILHNKPAAMHLIITGRNAPQKLIDIADLVTEMKLIKHPFQNGIKAQAGTEF</sequence>
<dbReference type="PANTHER" id="PTHR46638">
    <property type="entry name" value="CORRINOID ADENOSYLTRANSFERASE"/>
    <property type="match status" value="1"/>
</dbReference>
<dbReference type="Gene3D" id="3.40.50.300">
    <property type="entry name" value="P-loop containing nucleotide triphosphate hydrolases"/>
    <property type="match status" value="1"/>
</dbReference>
<dbReference type="AlphaFoldDB" id="A0A0K8P9S8"/>
<dbReference type="NCBIfam" id="TIGR00708">
    <property type="entry name" value="cobA"/>
    <property type="match status" value="1"/>
</dbReference>
<dbReference type="STRING" id="1678840.ATC1_11351"/>
<organism evidence="1">
    <name type="scientific">Flexilinea flocculi</name>
    <dbReference type="NCBI Taxonomy" id="1678840"/>
    <lineage>
        <taxon>Bacteria</taxon>
        <taxon>Bacillati</taxon>
        <taxon>Chloroflexota</taxon>
        <taxon>Anaerolineae</taxon>
        <taxon>Anaerolineales</taxon>
        <taxon>Anaerolineaceae</taxon>
        <taxon>Flexilinea</taxon>
    </lineage>
</organism>
<dbReference type="GO" id="GO:0005524">
    <property type="term" value="F:ATP binding"/>
    <property type="evidence" value="ECO:0007669"/>
    <property type="project" value="InterPro"/>
</dbReference>
<keyword evidence="2" id="KW-1185">Reference proteome</keyword>
<dbReference type="GO" id="GO:0009236">
    <property type="term" value="P:cobalamin biosynthetic process"/>
    <property type="evidence" value="ECO:0007669"/>
    <property type="project" value="InterPro"/>
</dbReference>
<dbReference type="NCBIfam" id="NF004637">
    <property type="entry name" value="PRK05986.1"/>
    <property type="match status" value="1"/>
</dbReference>
<dbReference type="PATRIC" id="fig|1678840.3.peg.423"/>
<reference evidence="1" key="1">
    <citation type="journal article" date="2015" name="Genome Announc.">
        <title>Draft Genome Sequence of Anaerolineae Strain TC1, a Novel Isolate from a Methanogenic Wastewater Treatment System.</title>
        <authorList>
            <person name="Matsuura N."/>
            <person name="Tourlousse D.M."/>
            <person name="Sun L."/>
            <person name="Toyonaga M."/>
            <person name="Kuroda K."/>
            <person name="Ohashi A."/>
            <person name="Cruz R."/>
            <person name="Yamaguchi T."/>
            <person name="Sekiguchi Y."/>
        </authorList>
    </citation>
    <scope>NUCLEOTIDE SEQUENCE [LARGE SCALE GENOMIC DNA]</scope>
    <source>
        <strain evidence="1">TC1</strain>
    </source>
</reference>
<protein>
    <submittedName>
        <fullName evidence="1">Cob(I)yrinic acid a,c-diamide adenosyltransferase</fullName>
    </submittedName>
</protein>
<evidence type="ECO:0000313" key="2">
    <source>
        <dbReference type="Proteomes" id="UP000053370"/>
    </source>
</evidence>
<dbReference type="InterPro" id="IPR027417">
    <property type="entry name" value="P-loop_NTPase"/>
</dbReference>
<accession>A0A0K8P9S8</accession>
<proteinExistence type="predicted"/>
<dbReference type="Pfam" id="PF02572">
    <property type="entry name" value="CobA_CobO_BtuR"/>
    <property type="match status" value="1"/>
</dbReference>
<dbReference type="InterPro" id="IPR003724">
    <property type="entry name" value="CblAdoTrfase_CobA"/>
</dbReference>
<evidence type="ECO:0000313" key="1">
    <source>
        <dbReference type="EMBL" id="GAP39418.1"/>
    </source>
</evidence>
<name>A0A0K8P9S8_9CHLR</name>
<dbReference type="Proteomes" id="UP000053370">
    <property type="component" value="Unassembled WGS sequence"/>
</dbReference>
<dbReference type="PIRSF" id="PIRSF015617">
    <property type="entry name" value="Adensltrnsf_CobA"/>
    <property type="match status" value="1"/>
</dbReference>
<dbReference type="RefSeq" id="WP_062277699.1">
    <property type="nucleotide sequence ID" value="NZ_DF968179.1"/>
</dbReference>
<dbReference type="CDD" id="cd00561">
    <property type="entry name" value="CobA_ACA"/>
    <property type="match status" value="1"/>
</dbReference>